<feature type="region of interest" description="Disordered" evidence="1">
    <location>
        <begin position="110"/>
        <end position="132"/>
    </location>
</feature>
<feature type="domain" description="GmrSD restriction endonucleases N-terminal" evidence="2">
    <location>
        <begin position="166"/>
        <end position="299"/>
    </location>
</feature>
<feature type="compositionally biased region" description="Acidic residues" evidence="1">
    <location>
        <begin position="22"/>
        <end position="33"/>
    </location>
</feature>
<feature type="region of interest" description="Disordered" evidence="1">
    <location>
        <begin position="505"/>
        <end position="616"/>
    </location>
</feature>
<dbReference type="EMBL" id="VDMD01000003">
    <property type="protein sequence ID" value="TRM66511.1"/>
    <property type="molecule type" value="Genomic_DNA"/>
</dbReference>
<dbReference type="AlphaFoldDB" id="A0A550CNY7"/>
<gene>
    <name evidence="3" type="ORF">BD626DRAFT_565620</name>
</gene>
<evidence type="ECO:0000256" key="1">
    <source>
        <dbReference type="SAM" id="MobiDB-lite"/>
    </source>
</evidence>
<dbReference type="Pfam" id="PF03235">
    <property type="entry name" value="GmrSD_N"/>
    <property type="match status" value="1"/>
</dbReference>
<feature type="region of interest" description="Disordered" evidence="1">
    <location>
        <begin position="698"/>
        <end position="809"/>
    </location>
</feature>
<feature type="compositionally biased region" description="Low complexity" evidence="1">
    <location>
        <begin position="532"/>
        <end position="550"/>
    </location>
</feature>
<dbReference type="InterPro" id="IPR004919">
    <property type="entry name" value="GmrSD_N"/>
</dbReference>
<organism evidence="3 4">
    <name type="scientific">Schizophyllum amplum</name>
    <dbReference type="NCBI Taxonomy" id="97359"/>
    <lineage>
        <taxon>Eukaryota</taxon>
        <taxon>Fungi</taxon>
        <taxon>Dikarya</taxon>
        <taxon>Basidiomycota</taxon>
        <taxon>Agaricomycotina</taxon>
        <taxon>Agaricomycetes</taxon>
        <taxon>Agaricomycetidae</taxon>
        <taxon>Agaricales</taxon>
        <taxon>Schizophyllaceae</taxon>
        <taxon>Schizophyllum</taxon>
    </lineage>
</organism>
<keyword evidence="4" id="KW-1185">Reference proteome</keyword>
<dbReference type="Proteomes" id="UP000320762">
    <property type="component" value="Unassembled WGS sequence"/>
</dbReference>
<feature type="compositionally biased region" description="Pro residues" evidence="1">
    <location>
        <begin position="792"/>
        <end position="802"/>
    </location>
</feature>
<feature type="compositionally biased region" description="Polar residues" evidence="1">
    <location>
        <begin position="647"/>
        <end position="656"/>
    </location>
</feature>
<proteinExistence type="predicted"/>
<feature type="region of interest" description="Disordered" evidence="1">
    <location>
        <begin position="1"/>
        <end position="66"/>
    </location>
</feature>
<feature type="compositionally biased region" description="Basic residues" evidence="1">
    <location>
        <begin position="715"/>
        <end position="734"/>
    </location>
</feature>
<reference evidence="3 4" key="1">
    <citation type="journal article" date="2019" name="New Phytol.">
        <title>Comparative genomics reveals unique wood-decay strategies and fruiting body development in the Schizophyllaceae.</title>
        <authorList>
            <person name="Almasi E."/>
            <person name="Sahu N."/>
            <person name="Krizsan K."/>
            <person name="Balint B."/>
            <person name="Kovacs G.M."/>
            <person name="Kiss B."/>
            <person name="Cseklye J."/>
            <person name="Drula E."/>
            <person name="Henrissat B."/>
            <person name="Nagy I."/>
            <person name="Chovatia M."/>
            <person name="Adam C."/>
            <person name="LaButti K."/>
            <person name="Lipzen A."/>
            <person name="Riley R."/>
            <person name="Grigoriev I.V."/>
            <person name="Nagy L.G."/>
        </authorList>
    </citation>
    <scope>NUCLEOTIDE SEQUENCE [LARGE SCALE GENOMIC DNA]</scope>
    <source>
        <strain evidence="3 4">NL-1724</strain>
    </source>
</reference>
<sequence length="881" mass="93830">MPPEAFPPSDDELSDSGLSELTDSDDDDYEEEGVPTPPPASSRATRLSNKGTDMVVEGDAQDTKNGIRQSVSALEHRKTPSEIPRSDKVTAVHVKEDVIMNELPANLVDSDATSSKRARKSTARATATDRRKLEDKPLVPMFGRKVRTQTVDLDHIHKLTKEGCIDLNADYQRDVVWPTNKQSALIDSLINYVHVPELVFCTRNSESEDLICMDGKQRITSIKRFMDGEIGFKDFRSGKQYYYCKNPKSKTSNRRVIDPASKRRFQLTVINIVIYDDITVEQQREIFGRVQNGTALTPAERVCAINSDKADLVRAAEAHVRQLDDPVVADCMRADGNRFYVFAQLAMLILNNKSEAPNALRTERWLQTNSAVSDSQTCSFFRTINILLAIMPDMSDLGIPSGAELVMAGYLVHHNASDYTLAQLATGVRALRTKARAYAGARGHIKLSAAMYTTMKTFARGGLKSCVPYAARGMPRAATVVPARLVSQDELRTACGSVPAVLAAPAATEQTPDDAPLRGARKRKEGPDADGAPSAKRSALASSSSPVVARKAPVPLPRKRKLDIDGTSATAKKLRSSREAPAAPDDSMSATTSATQSAPPMLSTAASTAPAAPTPTVVAPTMTATRATGLHSSTALPKELGGGPLTATPSLPQTTAAGAGAMDGSIAQPPLLHAAARLAPTLVHMPTQAAVPQSVPVPMEEAPSLTQEAPLAKAAKPKRGRPPKPKTAAARKKKGDLAKGAATGEGGIQTAEESASTPLRSTISSAQTTPPAGAPTLPDDPPKSVLWSPMPNARPPPAPRPSPATLSTPDPLVSTYTSWWGSYPRSAPVAVLSAFYPPVPATPPPSTVQPSTTSYVVCAVVRVASIVEGVTFRTVHAVYAK</sequence>
<accession>A0A550CNY7</accession>
<comment type="caution">
    <text evidence="3">The sequence shown here is derived from an EMBL/GenBank/DDBJ whole genome shotgun (WGS) entry which is preliminary data.</text>
</comment>
<feature type="compositionally biased region" description="Polar residues" evidence="1">
    <location>
        <begin position="42"/>
        <end position="51"/>
    </location>
</feature>
<dbReference type="STRING" id="97359.A0A550CNY7"/>
<evidence type="ECO:0000313" key="3">
    <source>
        <dbReference type="EMBL" id="TRM66511.1"/>
    </source>
</evidence>
<feature type="compositionally biased region" description="Low complexity" evidence="1">
    <location>
        <begin position="582"/>
        <end position="616"/>
    </location>
</feature>
<dbReference type="PANTHER" id="PTHR39639">
    <property type="entry name" value="CHROMOSOME 16, WHOLE GENOME SHOTGUN SEQUENCE"/>
    <property type="match status" value="1"/>
</dbReference>
<protein>
    <recommendedName>
        <fullName evidence="2">GmrSD restriction endonucleases N-terminal domain-containing protein</fullName>
    </recommendedName>
</protein>
<feature type="compositionally biased region" description="Polar residues" evidence="1">
    <location>
        <begin position="751"/>
        <end position="770"/>
    </location>
</feature>
<dbReference type="PANTHER" id="PTHR39639:SF1">
    <property type="entry name" value="DUF262 DOMAIN-CONTAINING PROTEIN"/>
    <property type="match status" value="1"/>
</dbReference>
<evidence type="ECO:0000313" key="4">
    <source>
        <dbReference type="Proteomes" id="UP000320762"/>
    </source>
</evidence>
<evidence type="ECO:0000259" key="2">
    <source>
        <dbReference type="Pfam" id="PF03235"/>
    </source>
</evidence>
<name>A0A550CNY7_9AGAR</name>
<dbReference type="OrthoDB" id="5419821at2759"/>
<feature type="region of interest" description="Disordered" evidence="1">
    <location>
        <begin position="633"/>
        <end position="662"/>
    </location>
</feature>